<organism evidence="2 3">
    <name type="scientific">Methanosarcina lacustris Z-7289</name>
    <dbReference type="NCBI Taxonomy" id="1434111"/>
    <lineage>
        <taxon>Archaea</taxon>
        <taxon>Methanobacteriati</taxon>
        <taxon>Methanobacteriota</taxon>
        <taxon>Stenosarchaea group</taxon>
        <taxon>Methanomicrobia</taxon>
        <taxon>Methanosarcinales</taxon>
        <taxon>Methanosarcinaceae</taxon>
        <taxon>Methanosarcina</taxon>
    </lineage>
</organism>
<dbReference type="Proteomes" id="UP000033072">
    <property type="component" value="Chromosome"/>
</dbReference>
<evidence type="ECO:0000259" key="1">
    <source>
        <dbReference type="Pfam" id="PF13358"/>
    </source>
</evidence>
<dbReference type="SUPFAM" id="SSF53098">
    <property type="entry name" value="Ribonuclease H-like"/>
    <property type="match status" value="1"/>
</dbReference>
<evidence type="ECO:0000313" key="2">
    <source>
        <dbReference type="EMBL" id="AKB75329.1"/>
    </source>
</evidence>
<evidence type="ECO:0000313" key="3">
    <source>
        <dbReference type="Proteomes" id="UP000033072"/>
    </source>
</evidence>
<dbReference type="AlphaFoldDB" id="A0A0E3S365"/>
<dbReference type="KEGG" id="mls:MSLAZ_2068"/>
<dbReference type="InterPro" id="IPR047655">
    <property type="entry name" value="Transpos_IS630-like"/>
</dbReference>
<dbReference type="InterPro" id="IPR038717">
    <property type="entry name" value="Tc1-like_DDE_dom"/>
</dbReference>
<dbReference type="InterPro" id="IPR036397">
    <property type="entry name" value="RNaseH_sf"/>
</dbReference>
<dbReference type="PATRIC" id="fig|1434111.4.peg.2724"/>
<dbReference type="Pfam" id="PF13358">
    <property type="entry name" value="DDE_3"/>
    <property type="match status" value="1"/>
</dbReference>
<reference evidence="2 3" key="1">
    <citation type="submission" date="2014-07" db="EMBL/GenBank/DDBJ databases">
        <title>Methanogenic archaea and the global carbon cycle.</title>
        <authorList>
            <person name="Henriksen J.R."/>
            <person name="Luke J."/>
            <person name="Reinhart S."/>
            <person name="Benedict M.N."/>
            <person name="Youngblut N.D."/>
            <person name="Metcalf M.E."/>
            <person name="Whitaker R.J."/>
            <person name="Metcalf W.W."/>
        </authorList>
    </citation>
    <scope>NUCLEOTIDE SEQUENCE [LARGE SCALE GENOMIC DNA]</scope>
    <source>
        <strain evidence="2 3">Z-7289</strain>
    </source>
</reference>
<gene>
    <name evidence="2" type="ORF">MSLAZ_2068</name>
</gene>
<keyword evidence="3" id="KW-1185">Reference proteome</keyword>
<dbReference type="NCBIfam" id="NF033545">
    <property type="entry name" value="transpos_IS630"/>
    <property type="match status" value="1"/>
</dbReference>
<dbReference type="Gene3D" id="3.30.420.10">
    <property type="entry name" value="Ribonuclease H-like superfamily/Ribonuclease H"/>
    <property type="match status" value="1"/>
</dbReference>
<protein>
    <submittedName>
        <fullName evidence="2">Mobile element protein</fullName>
    </submittedName>
</protein>
<accession>A0A0E3S365</accession>
<feature type="domain" description="Tc1-like transposase DDE" evidence="1">
    <location>
        <begin position="32"/>
        <end position="150"/>
    </location>
</feature>
<dbReference type="OrthoDB" id="134998at2157"/>
<dbReference type="InterPro" id="IPR012337">
    <property type="entry name" value="RNaseH-like_sf"/>
</dbReference>
<sequence length="185" mass="21961">MVISYDEKPGIQAIGNVYPDLMPVEGHYSTIERDYEYKRHGTLSLLAGIDLISGRIYYKVFEKHRSWEFIQFLKELELIYPEEKIKILMDNHKIHTSIETREYLGTVPDKFEFVFTPKHASWLNIIESFFSKMTRSVLRGIRVDSIKELRERISQYIDQVNEKTVIFTWRYKMEGRDEMPGGITI</sequence>
<proteinExistence type="predicted"/>
<name>A0A0E3S365_9EURY</name>
<dbReference type="EMBL" id="CP009515">
    <property type="protein sequence ID" value="AKB75329.1"/>
    <property type="molecule type" value="Genomic_DNA"/>
</dbReference>
<dbReference type="HOGENOM" id="CLU_041125_2_0_2"/>
<dbReference type="GO" id="GO:0003676">
    <property type="term" value="F:nucleic acid binding"/>
    <property type="evidence" value="ECO:0007669"/>
    <property type="project" value="InterPro"/>
</dbReference>